<evidence type="ECO:0000256" key="3">
    <source>
        <dbReference type="SAM" id="SignalP"/>
    </source>
</evidence>
<gene>
    <name evidence="4" type="ORF">SAMN06265361_101644</name>
</gene>
<dbReference type="AlphaFoldDB" id="A0AA45WK57"/>
<dbReference type="Gene3D" id="3.30.1450.10">
    <property type="match status" value="1"/>
</dbReference>
<feature type="region of interest" description="Disordered" evidence="2">
    <location>
        <begin position="33"/>
        <end position="58"/>
    </location>
</feature>
<comment type="caution">
    <text evidence="4">The sequence shown here is derived from an EMBL/GenBank/DDBJ whole genome shotgun (WGS) entry which is preliminary data.</text>
</comment>
<dbReference type="Pfam" id="PF12978">
    <property type="entry name" value="DUF3862"/>
    <property type="match status" value="1"/>
</dbReference>
<protein>
    <recommendedName>
        <fullName evidence="6">DUF3862 domain-containing protein</fullName>
    </recommendedName>
</protein>
<keyword evidence="5" id="KW-1185">Reference proteome</keyword>
<evidence type="ECO:0008006" key="6">
    <source>
        <dbReference type="Google" id="ProtNLM"/>
    </source>
</evidence>
<sequence length="133" mass="14712">MKKWMIGCGAFVGLFLMLGACAALMSSVDTDKDNLQTDKKSISEKVDTPAMSTPEPAVKENDEVTMEEFKKIKNGMTYEEVVKIIGFEGTEMSSSELGGIKTIMYSWQNDDGSNMNAMFQNNKLNTKAQFGLK</sequence>
<evidence type="ECO:0000256" key="2">
    <source>
        <dbReference type="SAM" id="MobiDB-lite"/>
    </source>
</evidence>
<dbReference type="InterPro" id="IPR037873">
    <property type="entry name" value="BamE-like"/>
</dbReference>
<dbReference type="EMBL" id="FXTU01000001">
    <property type="protein sequence ID" value="SMP05774.1"/>
    <property type="molecule type" value="Genomic_DNA"/>
</dbReference>
<reference evidence="4" key="1">
    <citation type="submission" date="2017-05" db="EMBL/GenBank/DDBJ databases">
        <authorList>
            <person name="Varghese N."/>
            <person name="Submissions S."/>
        </authorList>
    </citation>
    <scope>NUCLEOTIDE SEQUENCE</scope>
    <source>
        <strain evidence="4">DSM 45262</strain>
    </source>
</reference>
<evidence type="ECO:0000256" key="1">
    <source>
        <dbReference type="ARBA" id="ARBA00022729"/>
    </source>
</evidence>
<evidence type="ECO:0000313" key="5">
    <source>
        <dbReference type="Proteomes" id="UP001157946"/>
    </source>
</evidence>
<dbReference type="Proteomes" id="UP001157946">
    <property type="component" value="Unassembled WGS sequence"/>
</dbReference>
<organism evidence="4 5">
    <name type="scientific">Laceyella tengchongensis</name>
    <dbReference type="NCBI Taxonomy" id="574699"/>
    <lineage>
        <taxon>Bacteria</taxon>
        <taxon>Bacillati</taxon>
        <taxon>Bacillota</taxon>
        <taxon>Bacilli</taxon>
        <taxon>Bacillales</taxon>
        <taxon>Thermoactinomycetaceae</taxon>
        <taxon>Laceyella</taxon>
    </lineage>
</organism>
<dbReference type="InterPro" id="IPR024418">
    <property type="entry name" value="DUF3862"/>
</dbReference>
<keyword evidence="1 3" id="KW-0732">Signal</keyword>
<name>A0AA45WK57_9BACL</name>
<accession>A0AA45WK57</accession>
<proteinExistence type="predicted"/>
<dbReference type="RefSeq" id="WP_284723957.1">
    <property type="nucleotide sequence ID" value="NZ_FXTU01000001.1"/>
</dbReference>
<feature type="chain" id="PRO_5041466392" description="DUF3862 domain-containing protein" evidence="3">
    <location>
        <begin position="23"/>
        <end position="133"/>
    </location>
</feature>
<feature type="signal peptide" evidence="3">
    <location>
        <begin position="1"/>
        <end position="22"/>
    </location>
</feature>
<dbReference type="PROSITE" id="PS51257">
    <property type="entry name" value="PROKAR_LIPOPROTEIN"/>
    <property type="match status" value="1"/>
</dbReference>
<feature type="compositionally biased region" description="Basic and acidic residues" evidence="2">
    <location>
        <begin position="33"/>
        <end position="47"/>
    </location>
</feature>
<evidence type="ECO:0000313" key="4">
    <source>
        <dbReference type="EMBL" id="SMP05774.1"/>
    </source>
</evidence>